<organism evidence="1 2">
    <name type="scientific">Kaistella gelatinilytica</name>
    <dbReference type="NCBI Taxonomy" id="2787636"/>
    <lineage>
        <taxon>Bacteria</taxon>
        <taxon>Pseudomonadati</taxon>
        <taxon>Bacteroidota</taxon>
        <taxon>Flavobacteriia</taxon>
        <taxon>Flavobacteriales</taxon>
        <taxon>Weeksellaceae</taxon>
        <taxon>Chryseobacterium group</taxon>
        <taxon>Kaistella</taxon>
    </lineage>
</organism>
<sequence length="158" mass="18199">MKIFLLISIFASFLVKSQIQDQSRYYDFVGKRVLINKSIVAYSVSESTIVAGKIQETTHNTPSEKNPFIIYISSTDDNASIRINNKNFREDIIYTFQKLYKMKASDSKYEEYNFINGKCDAGYLIPKNNEHQSLIISCLDSKKDGFTVQMTISQFDEL</sequence>
<dbReference type="EMBL" id="JADPVI010000001">
    <property type="protein sequence ID" value="MBF8456368.1"/>
    <property type="molecule type" value="Genomic_DNA"/>
</dbReference>
<name>A0ABS0F9J6_9FLAO</name>
<reference evidence="1 2" key="1">
    <citation type="submission" date="2020-11" db="EMBL/GenBank/DDBJ databases">
        <title>Kaistella gelatinilytica sp. nov., a flavobacterium isolated from Antarctic Soil.</title>
        <authorList>
            <person name="Li J."/>
        </authorList>
    </citation>
    <scope>NUCLEOTIDE SEQUENCE [LARGE SCALE GENOMIC DNA]</scope>
    <source>
        <strain evidence="1 2">G5-32</strain>
    </source>
</reference>
<keyword evidence="2" id="KW-1185">Reference proteome</keyword>
<accession>A0ABS0F9J6</accession>
<dbReference type="RefSeq" id="WP_196078894.1">
    <property type="nucleotide sequence ID" value="NZ_JADPVI010000001.1"/>
</dbReference>
<protein>
    <recommendedName>
        <fullName evidence="3">Intein</fullName>
    </recommendedName>
</protein>
<comment type="caution">
    <text evidence="1">The sequence shown here is derived from an EMBL/GenBank/DDBJ whole genome shotgun (WGS) entry which is preliminary data.</text>
</comment>
<proteinExistence type="predicted"/>
<evidence type="ECO:0008006" key="3">
    <source>
        <dbReference type="Google" id="ProtNLM"/>
    </source>
</evidence>
<gene>
    <name evidence="1" type="ORF">IV494_04160</name>
</gene>
<evidence type="ECO:0000313" key="2">
    <source>
        <dbReference type="Proteomes" id="UP000660070"/>
    </source>
</evidence>
<evidence type="ECO:0000313" key="1">
    <source>
        <dbReference type="EMBL" id="MBF8456368.1"/>
    </source>
</evidence>
<dbReference type="Proteomes" id="UP000660070">
    <property type="component" value="Unassembled WGS sequence"/>
</dbReference>